<accession>A0A4R7UX91</accession>
<proteinExistence type="predicted"/>
<dbReference type="OrthoDB" id="3214849at2"/>
<protein>
    <submittedName>
        <fullName evidence="1">Uncharacterized protein</fullName>
    </submittedName>
</protein>
<gene>
    <name evidence="1" type="ORF">CLV71_12230</name>
</gene>
<dbReference type="EMBL" id="SOCP01000022">
    <property type="protein sequence ID" value="TDV40642.1"/>
    <property type="molecule type" value="Genomic_DNA"/>
</dbReference>
<evidence type="ECO:0000313" key="2">
    <source>
        <dbReference type="Proteomes" id="UP000294927"/>
    </source>
</evidence>
<sequence>MAVWFVFAVPIVVMVFALFMERVETRLRPGSVREDEVEAFLDNPSPDEVRALYGHGIGRALELFRVRRRRGRARARKVMNAPTVVIPIPESLRQHR</sequence>
<comment type="caution">
    <text evidence="1">The sequence shown here is derived from an EMBL/GenBank/DDBJ whole genome shotgun (WGS) entry which is preliminary data.</text>
</comment>
<dbReference type="Proteomes" id="UP000294927">
    <property type="component" value="Unassembled WGS sequence"/>
</dbReference>
<keyword evidence="2" id="KW-1185">Reference proteome</keyword>
<reference evidence="1 2" key="1">
    <citation type="submission" date="2019-03" db="EMBL/GenBank/DDBJ databases">
        <title>Genomic Encyclopedia of Archaeal and Bacterial Type Strains, Phase II (KMG-II): from individual species to whole genera.</title>
        <authorList>
            <person name="Goeker M."/>
        </authorList>
    </citation>
    <scope>NUCLEOTIDE SEQUENCE [LARGE SCALE GENOMIC DNA]</scope>
    <source>
        <strain evidence="1 2">DSM 45499</strain>
    </source>
</reference>
<evidence type="ECO:0000313" key="1">
    <source>
        <dbReference type="EMBL" id="TDV40642.1"/>
    </source>
</evidence>
<name>A0A4R7UX91_9PSEU</name>
<organism evidence="1 2">
    <name type="scientific">Actinophytocola oryzae</name>
    <dbReference type="NCBI Taxonomy" id="502181"/>
    <lineage>
        <taxon>Bacteria</taxon>
        <taxon>Bacillati</taxon>
        <taxon>Actinomycetota</taxon>
        <taxon>Actinomycetes</taxon>
        <taxon>Pseudonocardiales</taxon>
        <taxon>Pseudonocardiaceae</taxon>
    </lineage>
</organism>
<dbReference type="RefSeq" id="WP_133908087.1">
    <property type="nucleotide sequence ID" value="NZ_SOCP01000022.1"/>
</dbReference>
<dbReference type="AlphaFoldDB" id="A0A4R7UX91"/>